<dbReference type="STRING" id="686796.SAMN04488104_102936"/>
<gene>
    <name evidence="1" type="ORF">SAMN04488104_102936</name>
</gene>
<dbReference type="OrthoDB" id="1420384at2"/>
<sequence length="247" mass="28903">MEKIKQTHTYFWICLLFMLSFSSCMPKEEREAISLLKKSIAAHGGQETWEGLKGIQFSKSTQLYLEDGTLEQDLIQRIDFRFKLVYSGTMQWVKDSVEHKLSFDGEKISYQMAGNPIQNPDFLQAKKKELDAALYVVGMPWMLLKDEEVKLSYQGIQESQLGNVEVIEVDYGPDADRWWYYFNPKTHLMVGNEVQLKDHRSLVENLDYSQVEDFLFYGGRKSYRLDSSGAKTYLRASYQYDNFKLIR</sequence>
<dbReference type="RefSeq" id="WP_087940054.1">
    <property type="nucleotide sequence ID" value="NZ_FNAC01000029.1"/>
</dbReference>
<evidence type="ECO:0000313" key="1">
    <source>
        <dbReference type="EMBL" id="SDD42596.1"/>
    </source>
</evidence>
<proteinExistence type="predicted"/>
<protein>
    <recommendedName>
        <fullName evidence="3">Outer membrane lipoprotein-sorting protein</fullName>
    </recommendedName>
</protein>
<name>A0A1G6UPG2_9BACT</name>
<dbReference type="PROSITE" id="PS51257">
    <property type="entry name" value="PROKAR_LIPOPROTEIN"/>
    <property type="match status" value="1"/>
</dbReference>
<reference evidence="2" key="1">
    <citation type="submission" date="2016-10" db="EMBL/GenBank/DDBJ databases">
        <authorList>
            <person name="Varghese N."/>
            <person name="Submissions S."/>
        </authorList>
    </citation>
    <scope>NUCLEOTIDE SEQUENCE [LARGE SCALE GENOMIC DNA]</scope>
    <source>
        <strain evidence="2">DSM 23095</strain>
    </source>
</reference>
<organism evidence="1 2">
    <name type="scientific">Algoriphagus faecimaris</name>
    <dbReference type="NCBI Taxonomy" id="686796"/>
    <lineage>
        <taxon>Bacteria</taxon>
        <taxon>Pseudomonadati</taxon>
        <taxon>Bacteroidota</taxon>
        <taxon>Cytophagia</taxon>
        <taxon>Cytophagales</taxon>
        <taxon>Cyclobacteriaceae</taxon>
        <taxon>Algoriphagus</taxon>
    </lineage>
</organism>
<accession>A0A1G6UPG2</accession>
<evidence type="ECO:0000313" key="2">
    <source>
        <dbReference type="Proteomes" id="UP000199060"/>
    </source>
</evidence>
<dbReference type="Proteomes" id="UP000199060">
    <property type="component" value="Unassembled WGS sequence"/>
</dbReference>
<dbReference type="AlphaFoldDB" id="A0A1G6UPG2"/>
<keyword evidence="2" id="KW-1185">Reference proteome</keyword>
<dbReference type="EMBL" id="FNAC01000029">
    <property type="protein sequence ID" value="SDD42596.1"/>
    <property type="molecule type" value="Genomic_DNA"/>
</dbReference>
<evidence type="ECO:0008006" key="3">
    <source>
        <dbReference type="Google" id="ProtNLM"/>
    </source>
</evidence>